<evidence type="ECO:0000313" key="1">
    <source>
        <dbReference type="EMBL" id="AST91411.1"/>
    </source>
</evidence>
<dbReference type="AlphaFoldDB" id="A0A223KPI7"/>
<name>A0A223KPI7_9BACI</name>
<reference evidence="1 2" key="1">
    <citation type="submission" date="2016-12" db="EMBL/GenBank/DDBJ databases">
        <title>The whole genome sequencing and assembly of Bacillus cohnii DSM 6307T strain.</title>
        <authorList>
            <person name="Lee Y.-J."/>
            <person name="Yi H."/>
            <person name="Bahn Y.-S."/>
            <person name="Kim J.F."/>
            <person name="Lee D.-W."/>
        </authorList>
    </citation>
    <scope>NUCLEOTIDE SEQUENCE [LARGE SCALE GENOMIC DNA]</scope>
    <source>
        <strain evidence="1 2">DSM 6307</strain>
    </source>
</reference>
<accession>A0A223KPI7</accession>
<dbReference type="STRING" id="1314751.GCA_001591425_04264"/>
<evidence type="ECO:0000313" key="2">
    <source>
        <dbReference type="Proteomes" id="UP000215224"/>
    </source>
</evidence>
<dbReference type="KEGG" id="bcoh:BC6307_09015"/>
<proteinExistence type="predicted"/>
<gene>
    <name evidence="1" type="ORF">BC6307_09015</name>
</gene>
<dbReference type="Proteomes" id="UP000215224">
    <property type="component" value="Chromosome"/>
</dbReference>
<organism evidence="1 2">
    <name type="scientific">Sutcliffiella cohnii</name>
    <dbReference type="NCBI Taxonomy" id="33932"/>
    <lineage>
        <taxon>Bacteria</taxon>
        <taxon>Bacillati</taxon>
        <taxon>Bacillota</taxon>
        <taxon>Bacilli</taxon>
        <taxon>Bacillales</taxon>
        <taxon>Bacillaceae</taxon>
        <taxon>Sutcliffiella</taxon>
    </lineage>
</organism>
<dbReference type="RefSeq" id="WP_066420469.1">
    <property type="nucleotide sequence ID" value="NZ_CP018866.1"/>
</dbReference>
<keyword evidence="2" id="KW-1185">Reference proteome</keyword>
<dbReference type="EMBL" id="CP018866">
    <property type="protein sequence ID" value="AST91411.1"/>
    <property type="molecule type" value="Genomic_DNA"/>
</dbReference>
<protein>
    <submittedName>
        <fullName evidence="1">Uncharacterized protein</fullName>
    </submittedName>
</protein>
<sequence>MYTFSIQEPIVIDNELMVIEFKDESEPFDGSQFKLHMDAQSYDVKKLTVFRPRLNLWQDITAMLSPFYVAAVKNELLHQVSVLQKGKIS</sequence>